<evidence type="ECO:0000313" key="2">
    <source>
        <dbReference type="EMBL" id="CRF34629.1"/>
    </source>
</evidence>
<dbReference type="InterPro" id="IPR050312">
    <property type="entry name" value="IolE/XylAMocC-like"/>
</dbReference>
<dbReference type="PANTHER" id="PTHR12110">
    <property type="entry name" value="HYDROXYPYRUVATE ISOMERASE"/>
    <property type="match status" value="1"/>
</dbReference>
<keyword evidence="3" id="KW-1185">Reference proteome</keyword>
<name>A0A0G4K9U5_9SPIR</name>
<sequence length="292" mass="33710">MKYGIYYSYWEESWGADFVKYIEKVSKLGFDVLEINASALFDYSDNKINEVKKIINDNNIILTAGYGPIAEHNIGNINTRNKALDWYKKVFSVMQKLDIHIICGAIYSYWPVDYSKKINKEEDLKMSIEGMKLLANIAKEYNVNICCEVLNRFENYLLNTAKEAVAFVKEVGFDNVKVMLDTFHMNIEEESFANAIKEAGKYLGHFHLGEPNRRVPGEGRMPWNEILDALISIDYKGYAVMEPFVKRGGEVETDIKIWRDLVADTSEEKLDNAAKNSVHFLKTLEKIRRELL</sequence>
<gene>
    <name evidence="2" type="ORF">BRSU_2143</name>
</gene>
<dbReference type="Pfam" id="PF01261">
    <property type="entry name" value="AP_endonuc_2"/>
    <property type="match status" value="1"/>
</dbReference>
<dbReference type="OrthoDB" id="9814946at2"/>
<dbReference type="Gene3D" id="3.20.20.150">
    <property type="entry name" value="Divalent-metal-dependent TIM barrel enzymes"/>
    <property type="match status" value="1"/>
</dbReference>
<dbReference type="InterPro" id="IPR036237">
    <property type="entry name" value="Xyl_isomerase-like_sf"/>
</dbReference>
<reference evidence="3" key="1">
    <citation type="submission" date="2015-04" db="EMBL/GenBank/DDBJ databases">
        <authorList>
            <person name="Mushtaq Mamoona"/>
        </authorList>
    </citation>
    <scope>NUCLEOTIDE SEQUENCE [LARGE SCALE GENOMIC DNA]</scope>
    <source>
        <strain evidence="3">AN4859/03</strain>
    </source>
</reference>
<evidence type="ECO:0000259" key="1">
    <source>
        <dbReference type="Pfam" id="PF01261"/>
    </source>
</evidence>
<dbReference type="AlphaFoldDB" id="A0A0G4K9U5"/>
<dbReference type="RefSeq" id="WP_048595324.1">
    <property type="nucleotide sequence ID" value="NZ_CVLB01000002.1"/>
</dbReference>
<dbReference type="InterPro" id="IPR013022">
    <property type="entry name" value="Xyl_isomerase-like_TIM-brl"/>
</dbReference>
<dbReference type="Proteomes" id="UP000043763">
    <property type="component" value="Unassembled WGS sequence"/>
</dbReference>
<proteinExistence type="predicted"/>
<evidence type="ECO:0000313" key="3">
    <source>
        <dbReference type="Proteomes" id="UP000043763"/>
    </source>
</evidence>
<dbReference type="SUPFAM" id="SSF51658">
    <property type="entry name" value="Xylose isomerase-like"/>
    <property type="match status" value="1"/>
</dbReference>
<feature type="domain" description="Xylose isomerase-like TIM barrel" evidence="1">
    <location>
        <begin position="22"/>
        <end position="259"/>
    </location>
</feature>
<accession>A0A0G4K9U5</accession>
<dbReference type="EMBL" id="CVLB01000002">
    <property type="protein sequence ID" value="CRF34629.1"/>
    <property type="molecule type" value="Genomic_DNA"/>
</dbReference>
<protein>
    <submittedName>
        <fullName evidence="2">Dolichol monophosphate mannose synthase</fullName>
    </submittedName>
</protein>
<organism evidence="2 3">
    <name type="scientific">Brachyspira suanatina</name>
    <dbReference type="NCBI Taxonomy" id="381802"/>
    <lineage>
        <taxon>Bacteria</taxon>
        <taxon>Pseudomonadati</taxon>
        <taxon>Spirochaetota</taxon>
        <taxon>Spirochaetia</taxon>
        <taxon>Brachyspirales</taxon>
        <taxon>Brachyspiraceae</taxon>
        <taxon>Brachyspira</taxon>
    </lineage>
</organism>